<organism evidence="1 2">
    <name type="scientific">Ustilago bromivora</name>
    <dbReference type="NCBI Taxonomy" id="307758"/>
    <lineage>
        <taxon>Eukaryota</taxon>
        <taxon>Fungi</taxon>
        <taxon>Dikarya</taxon>
        <taxon>Basidiomycota</taxon>
        <taxon>Ustilaginomycotina</taxon>
        <taxon>Ustilaginomycetes</taxon>
        <taxon>Ustilaginales</taxon>
        <taxon>Ustilaginaceae</taxon>
        <taxon>Ustilago</taxon>
    </lineage>
</organism>
<accession>A0A1K0GZ95</accession>
<gene>
    <name evidence="1" type="ORF">UBRO_20142</name>
</gene>
<name>A0A1K0GZ95_9BASI</name>
<dbReference type="Proteomes" id="UP000179920">
    <property type="component" value="Chromosome I"/>
</dbReference>
<dbReference type="EMBL" id="LT558117">
    <property type="protein sequence ID" value="SAM61767.1"/>
    <property type="molecule type" value="Genomic_DNA"/>
</dbReference>
<protein>
    <submittedName>
        <fullName evidence="1">Uncharacterized protein</fullName>
    </submittedName>
</protein>
<evidence type="ECO:0000313" key="2">
    <source>
        <dbReference type="Proteomes" id="UP000179920"/>
    </source>
</evidence>
<dbReference type="AlphaFoldDB" id="A0A1K0GZ95"/>
<evidence type="ECO:0000313" key="1">
    <source>
        <dbReference type="EMBL" id="SAM61767.1"/>
    </source>
</evidence>
<sequence length="92" mass="10071">MRTKCEINHITGCLGPAGNVADATIWEFHVSPLCSPTCLVSETEFHVPACIVIWLGWVIVSATSLPIQVWSTLVTRLLACSLMAYIRPSELT</sequence>
<proteinExistence type="predicted"/>
<reference evidence="2" key="1">
    <citation type="submission" date="2016-04" db="EMBL/GenBank/DDBJ databases">
        <authorList>
            <person name="Guldener U."/>
            <person name="Guldener U."/>
        </authorList>
    </citation>
    <scope>NUCLEOTIDE SEQUENCE [LARGE SCALE GENOMIC DNA]</scope>
    <source>
        <strain evidence="2">UB2112</strain>
    </source>
</reference>